<evidence type="ECO:0000313" key="4">
    <source>
        <dbReference type="EMBL" id="QDU86413.1"/>
    </source>
</evidence>
<feature type="compositionally biased region" description="Pro residues" evidence="1">
    <location>
        <begin position="1083"/>
        <end position="1095"/>
    </location>
</feature>
<dbReference type="SUPFAM" id="SSF53300">
    <property type="entry name" value="vWA-like"/>
    <property type="match status" value="1"/>
</dbReference>
<dbReference type="SMART" id="SM00327">
    <property type="entry name" value="VWA"/>
    <property type="match status" value="1"/>
</dbReference>
<gene>
    <name evidence="4" type="ORF">Pla163_35640</name>
</gene>
<dbReference type="Proteomes" id="UP000319342">
    <property type="component" value="Chromosome"/>
</dbReference>
<dbReference type="Pfam" id="PF12034">
    <property type="entry name" value="YfbK_C"/>
    <property type="match status" value="1"/>
</dbReference>
<dbReference type="OrthoDB" id="9805121at2"/>
<dbReference type="PANTHER" id="PTHR10579:SF43">
    <property type="entry name" value="ZINC FINGER (C3HC4-TYPE RING FINGER) FAMILY PROTEIN"/>
    <property type="match status" value="1"/>
</dbReference>
<dbReference type="PROSITE" id="PS50234">
    <property type="entry name" value="VWFA"/>
    <property type="match status" value="1"/>
</dbReference>
<feature type="region of interest" description="Disordered" evidence="1">
    <location>
        <begin position="157"/>
        <end position="190"/>
    </location>
</feature>
<dbReference type="Pfam" id="PF12450">
    <property type="entry name" value="vWF_A"/>
    <property type="match status" value="1"/>
</dbReference>
<dbReference type="InterPro" id="IPR051266">
    <property type="entry name" value="CLCR"/>
</dbReference>
<keyword evidence="2" id="KW-1133">Transmembrane helix</keyword>
<dbReference type="InterPro" id="IPR002035">
    <property type="entry name" value="VWF_A"/>
</dbReference>
<evidence type="ECO:0000259" key="3">
    <source>
        <dbReference type="PROSITE" id="PS50234"/>
    </source>
</evidence>
<dbReference type="InterPro" id="IPR022156">
    <property type="entry name" value="Uncharacterised_YfbK_N"/>
</dbReference>
<dbReference type="Gene3D" id="3.40.50.410">
    <property type="entry name" value="von Willebrand factor, type A domain"/>
    <property type="match status" value="1"/>
</dbReference>
<feature type="compositionally biased region" description="Gly residues" evidence="1">
    <location>
        <begin position="275"/>
        <end position="286"/>
    </location>
</feature>
<protein>
    <submittedName>
        <fullName evidence="4">von Willebrand factor</fullName>
    </submittedName>
</protein>
<evidence type="ECO:0000256" key="2">
    <source>
        <dbReference type="SAM" id="Phobius"/>
    </source>
</evidence>
<reference evidence="4 5" key="1">
    <citation type="submission" date="2019-02" db="EMBL/GenBank/DDBJ databases">
        <title>Deep-cultivation of Planctomycetes and their phenomic and genomic characterization uncovers novel biology.</title>
        <authorList>
            <person name="Wiegand S."/>
            <person name="Jogler M."/>
            <person name="Boedeker C."/>
            <person name="Pinto D."/>
            <person name="Vollmers J."/>
            <person name="Rivas-Marin E."/>
            <person name="Kohn T."/>
            <person name="Peeters S.H."/>
            <person name="Heuer A."/>
            <person name="Rast P."/>
            <person name="Oberbeckmann S."/>
            <person name="Bunk B."/>
            <person name="Jeske O."/>
            <person name="Meyerdierks A."/>
            <person name="Storesund J.E."/>
            <person name="Kallscheuer N."/>
            <person name="Luecker S."/>
            <person name="Lage O.M."/>
            <person name="Pohl T."/>
            <person name="Merkel B.J."/>
            <person name="Hornburger P."/>
            <person name="Mueller R.-W."/>
            <person name="Bruemmer F."/>
            <person name="Labrenz M."/>
            <person name="Spormann A.M."/>
            <person name="Op den Camp H."/>
            <person name="Overmann J."/>
            <person name="Amann R."/>
            <person name="Jetten M.S.M."/>
            <person name="Mascher T."/>
            <person name="Medema M.H."/>
            <person name="Devos D.P."/>
            <person name="Kaster A.-K."/>
            <person name="Ovreas L."/>
            <person name="Rohde M."/>
            <person name="Galperin M.Y."/>
            <person name="Jogler C."/>
        </authorList>
    </citation>
    <scope>NUCLEOTIDE SEQUENCE [LARGE SCALE GENOMIC DNA]</scope>
    <source>
        <strain evidence="4 5">Pla163</strain>
    </source>
</reference>
<accession>A0A518D4L1</accession>
<feature type="region of interest" description="Disordered" evidence="1">
    <location>
        <begin position="1066"/>
        <end position="1103"/>
    </location>
</feature>
<evidence type="ECO:0000313" key="5">
    <source>
        <dbReference type="Proteomes" id="UP000319342"/>
    </source>
</evidence>
<feature type="region of interest" description="Disordered" evidence="1">
    <location>
        <begin position="245"/>
        <end position="370"/>
    </location>
</feature>
<organism evidence="4 5">
    <name type="scientific">Rohdeia mirabilis</name>
    <dbReference type="NCBI Taxonomy" id="2528008"/>
    <lineage>
        <taxon>Bacteria</taxon>
        <taxon>Pseudomonadati</taxon>
        <taxon>Planctomycetota</taxon>
        <taxon>Planctomycetia</taxon>
        <taxon>Planctomycetia incertae sedis</taxon>
        <taxon>Rohdeia</taxon>
    </lineage>
</organism>
<dbReference type="InterPro" id="IPR036465">
    <property type="entry name" value="vWFA_dom_sf"/>
</dbReference>
<dbReference type="InterPro" id="IPR021908">
    <property type="entry name" value="YfbK_C"/>
</dbReference>
<dbReference type="AlphaFoldDB" id="A0A518D4L1"/>
<evidence type="ECO:0000256" key="1">
    <source>
        <dbReference type="SAM" id="MobiDB-lite"/>
    </source>
</evidence>
<dbReference type="PANTHER" id="PTHR10579">
    <property type="entry name" value="CALCIUM-ACTIVATED CHLORIDE CHANNEL REGULATOR"/>
    <property type="match status" value="1"/>
</dbReference>
<keyword evidence="2" id="KW-0812">Transmembrane</keyword>
<feature type="transmembrane region" description="Helical" evidence="2">
    <location>
        <begin position="118"/>
        <end position="138"/>
    </location>
</feature>
<name>A0A518D4L1_9BACT</name>
<feature type="compositionally biased region" description="Low complexity" evidence="1">
    <location>
        <begin position="352"/>
        <end position="365"/>
    </location>
</feature>
<keyword evidence="2" id="KW-0472">Membrane</keyword>
<keyword evidence="5" id="KW-1185">Reference proteome</keyword>
<dbReference type="EMBL" id="CP036290">
    <property type="protein sequence ID" value="QDU86413.1"/>
    <property type="molecule type" value="Genomic_DNA"/>
</dbReference>
<dbReference type="RefSeq" id="WP_145191581.1">
    <property type="nucleotide sequence ID" value="NZ_CP036290.1"/>
</dbReference>
<proteinExistence type="predicted"/>
<sequence>MNSDIQQLLTAYVLGEATPDEAARIEGLLAEDTESGATLRAERDRLTATIALVQQHASADLTLSDTRRADLMAASAGDHTLTPAARVGDTAGGALGGAAGDASASGGGTVIPFHRRPVVSVAAGLFVVAGLGFAYVALRPGGLDSVFERSAMAPQGEIADDARRDERVADSRRADRVEGEPAGGLASAHGFYGKNENAAAGLEGVSETLDAAKGELARMREVGNGSEVELFDQLEALGYRVEEPESIVLDPSSNDRDLDAPESPFNSDQWNDSIGLGGGAGGGGGTVHSISATAQGDSPEAASGGTYRGAGDTVPPGSIKALRSGGPTGGFTGNPPTPGSPAQGPVSEFGVPTTTPGPSTPSPSTRAANTSVAYDTNDGHEAGRRALAGDENDGLKVQFDMSIQVGDPDDELALLAELGYVADDGPTPVVGSSDFYLGDIDVEEDAQLERRRGAFSLGYLGDYDAMRAYEREILVSKGLEPNDTGLRRLLEGLGYVGAEYAGPVDTPELLEARWRLFGRTILEARLDAVLSNCERRPGESVQDMFFRHWGTRPYTRTADDARSTFAADVDTSSYTLARKMLDNGILPTAAQIRPEEWINYFDAELDQPTDGATFAITTELTPNPFYPNQLGEQTWFLRVGLQGKVVEDFERSGLALTFVVDTSGSMGDGNRIELVRNAMRQLLTKLDSRDALAIVAFNNTAREVLPMTSATERGRIEAAIGLLGSNGGTNLEAGLVEGYRLAAEGFDSERENRVVLLSDGVGNIGATEQGALLEKVAVQREKLIYLNTIGVGLGNHNDTLLEQLADRGDGVNDYVDTELEARRAFVENFTGAFQTIARDVKIQVEFDPTLVQQYRLIGYENRAVADRAFKDDRVDGGEVGAGHSVVALYELRGVQLAASKSTPDYELGRVAVRYKRPGNDPAAENAVEIGESIAFSDATWVFDAAPIGLRKNVLVARTAEILKRSHHAVGSSLDVLAAQIQSVANATTEEDFRAFAGLFARNRAAIGALVRPPSPVEAKLDELKHVRYSRALEAETIGEVDVERLAQLDARIAELEEDVRRLVLDGVTRRTEAPRAGAGGPAGGPPTGGPSPADPPAKEGDGR</sequence>
<dbReference type="Pfam" id="PF00092">
    <property type="entry name" value="VWA"/>
    <property type="match status" value="1"/>
</dbReference>
<feature type="compositionally biased region" description="Basic and acidic residues" evidence="1">
    <location>
        <begin position="160"/>
        <end position="179"/>
    </location>
</feature>
<feature type="domain" description="VWFA" evidence="3">
    <location>
        <begin position="655"/>
        <end position="836"/>
    </location>
</feature>